<keyword evidence="8" id="KW-0540">Nuclease</keyword>
<dbReference type="InterPro" id="IPR016589">
    <property type="entry name" value="tRNA_splic_SEN2"/>
</dbReference>
<evidence type="ECO:0000259" key="6">
    <source>
        <dbReference type="Pfam" id="PF01974"/>
    </source>
</evidence>
<dbReference type="EMBL" id="NHMM01000001">
    <property type="protein sequence ID" value="OUT23739.1"/>
    <property type="molecule type" value="Genomic_DNA"/>
</dbReference>
<evidence type="ECO:0000256" key="4">
    <source>
        <dbReference type="PIRNR" id="PIRNR011789"/>
    </source>
</evidence>
<dbReference type="EC" id="4.6.1.16" evidence="4"/>
<evidence type="ECO:0000256" key="5">
    <source>
        <dbReference type="PIRSR" id="PIRSR011789-1"/>
    </source>
</evidence>
<keyword evidence="2 4" id="KW-0819">tRNA processing</keyword>
<evidence type="ECO:0000256" key="1">
    <source>
        <dbReference type="ARBA" id="ARBA00008078"/>
    </source>
</evidence>
<dbReference type="InterPro" id="IPR006677">
    <property type="entry name" value="tRNA_intron_Endonuc_cat-like"/>
</dbReference>
<protein>
    <recommendedName>
        <fullName evidence="4">tRNA-splicing endonuclease subunit Sen2</fullName>
        <ecNumber evidence="4">4.6.1.16</ecNumber>
    </recommendedName>
</protein>
<evidence type="ECO:0000313" key="7">
    <source>
        <dbReference type="EMBL" id="AWU76158.1"/>
    </source>
</evidence>
<comment type="function">
    <text evidence="4">Constitutes one of the two catalytic subunit of the tRNA-splicing endonuclease complex, a complex responsible for identification and cleavage of the splice sites in pre-tRNA. It cleaves pre-tRNA at the 5'- and 3'-splice sites to release the intron. The products are an intron and two tRNA half-molecules bearing 2',3'-cyclic phosphate and 5'-OH termini. There are no conserved sequences at the splice sites, but the intron is invariably located at the same site in the gene, placing the splice sites an invariant distance from the constant structural features of the tRNA body.</text>
</comment>
<dbReference type="GO" id="GO:0003676">
    <property type="term" value="F:nucleic acid binding"/>
    <property type="evidence" value="ECO:0007669"/>
    <property type="project" value="InterPro"/>
</dbReference>
<dbReference type="OrthoDB" id="10249562at2759"/>
<dbReference type="GO" id="GO:0000379">
    <property type="term" value="P:tRNA-type intron splice site recognition and cleavage"/>
    <property type="evidence" value="ECO:0007669"/>
    <property type="project" value="TreeGrafter"/>
</dbReference>
<dbReference type="GO" id="GO:0000213">
    <property type="term" value="F:tRNA-intron lyase activity"/>
    <property type="evidence" value="ECO:0007669"/>
    <property type="project" value="UniProtKB-UniRule"/>
</dbReference>
<evidence type="ECO:0000313" key="11">
    <source>
        <dbReference type="Proteomes" id="UP000195871"/>
    </source>
</evidence>
<keyword evidence="3 4" id="KW-0456">Lyase</keyword>
<dbReference type="GO" id="GO:0005737">
    <property type="term" value="C:cytoplasm"/>
    <property type="evidence" value="ECO:0007669"/>
    <property type="project" value="TreeGrafter"/>
</dbReference>
<dbReference type="STRING" id="4909.A0A1V2LHX5"/>
<reference evidence="8" key="2">
    <citation type="submission" date="2017-01" db="EMBL/GenBank/DDBJ databases">
        <authorList>
            <person name="Mah S.A."/>
            <person name="Swanson W.J."/>
            <person name="Moy G.W."/>
            <person name="Vacquier V.D."/>
        </authorList>
    </citation>
    <scope>NUCLEOTIDE SEQUENCE [LARGE SCALE GENOMIC DNA]</scope>
    <source>
        <strain evidence="8">129</strain>
    </source>
</reference>
<dbReference type="InterPro" id="IPR006676">
    <property type="entry name" value="tRNA_splic"/>
</dbReference>
<dbReference type="PIRSF" id="PIRSF011789">
    <property type="entry name" value="tRNA_splic_SEN2"/>
    <property type="match status" value="1"/>
</dbReference>
<dbReference type="NCBIfam" id="TIGR00324">
    <property type="entry name" value="endA"/>
    <property type="match status" value="1"/>
</dbReference>
<evidence type="ECO:0000256" key="3">
    <source>
        <dbReference type="ARBA" id="ARBA00023239"/>
    </source>
</evidence>
<evidence type="ECO:0000313" key="10">
    <source>
        <dbReference type="Proteomes" id="UP000189274"/>
    </source>
</evidence>
<dbReference type="Proteomes" id="UP000249293">
    <property type="component" value="Chromosome 3"/>
</dbReference>
<keyword evidence="12" id="KW-1185">Reference proteome</keyword>
<feature type="active site" evidence="5">
    <location>
        <position position="284"/>
    </location>
</feature>
<accession>A0A1V2LHX5</accession>
<dbReference type="Pfam" id="PF01974">
    <property type="entry name" value="tRNA_int_endo"/>
    <property type="match status" value="1"/>
</dbReference>
<dbReference type="VEuPathDB" id="FungiDB:C5L36_0C01040"/>
<dbReference type="Proteomes" id="UP000189274">
    <property type="component" value="Unassembled WGS sequence"/>
</dbReference>
<dbReference type="EMBL" id="MQVM01000025">
    <property type="protein sequence ID" value="ONH72008.1"/>
    <property type="molecule type" value="Genomic_DNA"/>
</dbReference>
<dbReference type="EMBL" id="CP028775">
    <property type="protein sequence ID" value="AWU76158.1"/>
    <property type="molecule type" value="Genomic_DNA"/>
</dbReference>
<dbReference type="InterPro" id="IPR011856">
    <property type="entry name" value="tRNA_endonuc-like_dom_sf"/>
</dbReference>
<dbReference type="Gene3D" id="3.40.1350.10">
    <property type="match status" value="1"/>
</dbReference>
<keyword evidence="8" id="KW-0255">Endonuclease</keyword>
<feature type="active site" evidence="5">
    <location>
        <position position="315"/>
    </location>
</feature>
<evidence type="ECO:0000256" key="2">
    <source>
        <dbReference type="ARBA" id="ARBA00022694"/>
    </source>
</evidence>
<dbReference type="AlphaFoldDB" id="A0A1V2LHX5"/>
<reference evidence="10" key="1">
    <citation type="journal article" date="2017" name="Genome Announc.">
        <title>Genome sequences of Cyberlindnera fabianii 65, Pichia kudriavzevii 129, and Saccharomyces cerevisiae 131 isolated from fermented masau fruits in Zimbabwe.</title>
        <authorList>
            <person name="van Rijswijck I.M.H."/>
            <person name="Derks M.F.L."/>
            <person name="Abee T."/>
            <person name="de Ridder D."/>
            <person name="Smid E.J."/>
        </authorList>
    </citation>
    <scope>NUCLEOTIDE SEQUENCE [LARGE SCALE GENOMIC DNA]</scope>
    <source>
        <strain evidence="10">129</strain>
    </source>
</reference>
<dbReference type="GO" id="GO:0000214">
    <property type="term" value="C:tRNA-intron endonuclease complex"/>
    <property type="evidence" value="ECO:0007669"/>
    <property type="project" value="UniProtKB-UniRule"/>
</dbReference>
<reference evidence="9 11" key="3">
    <citation type="submission" date="2017-05" db="EMBL/GenBank/DDBJ databases">
        <title>The Genome Sequence of Candida krusei Ckrusei653.</title>
        <authorList>
            <person name="Cuomo C."/>
            <person name="Forche A."/>
            <person name="Young S."/>
            <person name="Abouelleil A."/>
            <person name="Cao P."/>
            <person name="Chapman S."/>
            <person name="Cusick C."/>
            <person name="Shea T."/>
            <person name="Nusbaum C."/>
            <person name="Birren B."/>
        </authorList>
    </citation>
    <scope>NUCLEOTIDE SEQUENCE [LARGE SCALE GENOMIC DNA]</scope>
    <source>
        <strain evidence="9 11">Ckrusei653</strain>
    </source>
</reference>
<keyword evidence="8" id="KW-0378">Hydrolase</keyword>
<feature type="domain" description="tRNA intron endonuclease catalytic" evidence="6">
    <location>
        <begin position="247"/>
        <end position="324"/>
    </location>
</feature>
<dbReference type="SUPFAM" id="SSF53032">
    <property type="entry name" value="tRNA-intron endonuclease catalytic domain-like"/>
    <property type="match status" value="1"/>
</dbReference>
<gene>
    <name evidence="8" type="ORF">BOH78_4071</name>
    <name evidence="7" type="ORF">C5L36_0C01040</name>
    <name evidence="9" type="ORF">CAS74_000107</name>
</gene>
<reference evidence="7 12" key="4">
    <citation type="submission" date="2018-06" db="EMBL/GenBank/DDBJ databases">
        <title>Population genomics shows no distinction between pathogenic Candida krusei and environmental Pichia kudriavzevii: One species, four names.</title>
        <authorList>
            <person name="Douglass A.P."/>
            <person name="Offei B."/>
            <person name="Braun-Galleani S."/>
            <person name="Coughlan A.Y."/>
            <person name="Martos A."/>
            <person name="Ortiz-Merino R.A."/>
            <person name="Byrne K.P."/>
            <person name="Wolfe K.H."/>
        </authorList>
    </citation>
    <scope>NUCLEOTIDE SEQUENCE [LARGE SCALE GENOMIC DNA]</scope>
    <source>
        <strain evidence="7 12">CBS573</strain>
    </source>
</reference>
<name>A0A1V2LHX5_PICKU</name>
<comment type="similarity">
    <text evidence="1 4">Belongs to the tRNA-intron endonuclease family.</text>
</comment>
<proteinExistence type="inferred from homology"/>
<dbReference type="Proteomes" id="UP000195871">
    <property type="component" value="Unassembled WGS sequence"/>
</dbReference>
<evidence type="ECO:0000313" key="12">
    <source>
        <dbReference type="Proteomes" id="UP000249293"/>
    </source>
</evidence>
<dbReference type="PANTHER" id="PTHR21227:SF0">
    <property type="entry name" value="TRNA-SPLICING ENDONUCLEASE SUBUNIT SEN2"/>
    <property type="match status" value="1"/>
</dbReference>
<dbReference type="CDD" id="cd22363">
    <property type="entry name" value="tRNA-intron_lyase_C"/>
    <property type="match status" value="1"/>
</dbReference>
<dbReference type="InterPro" id="IPR036167">
    <property type="entry name" value="tRNA_intron_Endo_cat-like_sf"/>
</dbReference>
<evidence type="ECO:0000313" key="9">
    <source>
        <dbReference type="EMBL" id="OUT23739.1"/>
    </source>
</evidence>
<sequence>MSKSKREYNNTHYPRPLPVPIPLLHISNKYYTPWEVLQSVGDTLSHLRHWWPSSTPVTVLYDKNDLSFKVYSPEQMKFIWANGFYGKGILSRSEPTWLHRMENRLKSKHTNDVSYSEEVTSQRRQLRDAWKKQRQEYLSLEKSLKLNAVNGELSNSEKILLDKERDKLTQLKDSINKPVQKSGNLKPIWRMEDFELIDGNGIKDLEYLQLDPVEVLFLLLLQTIEIPNYDFHSLFLELVEEYGDSIITNFVVYYHYKSLGWCVKPGLKFSCDWVLYSRGPPFSHAEFSIKVVNDDEEDTLIDYSAISRVVSGVKKSLVLCFVDQVHNGWKEYRDTKDIWKFLSNWRINEVVWKRWAPSRTRM</sequence>
<feature type="active site" evidence="5">
    <location>
        <position position="276"/>
    </location>
</feature>
<evidence type="ECO:0000313" key="8">
    <source>
        <dbReference type="EMBL" id="ONH72008.1"/>
    </source>
</evidence>
<organism evidence="8 10">
    <name type="scientific">Pichia kudriavzevii</name>
    <name type="common">Yeast</name>
    <name type="synonym">Issatchenkia orientalis</name>
    <dbReference type="NCBI Taxonomy" id="4909"/>
    <lineage>
        <taxon>Eukaryota</taxon>
        <taxon>Fungi</taxon>
        <taxon>Dikarya</taxon>
        <taxon>Ascomycota</taxon>
        <taxon>Saccharomycotina</taxon>
        <taxon>Pichiomycetes</taxon>
        <taxon>Pichiales</taxon>
        <taxon>Pichiaceae</taxon>
        <taxon>Pichia</taxon>
    </lineage>
</organism>
<dbReference type="PANTHER" id="PTHR21227">
    <property type="entry name" value="TRNA-SPLICING ENDONUCLEASE SUBUNIT SEN2"/>
    <property type="match status" value="1"/>
</dbReference>